<comment type="caution">
    <text evidence="1">The sequence shown here is derived from an EMBL/GenBank/DDBJ whole genome shotgun (WGS) entry which is preliminary data.</text>
</comment>
<gene>
    <name evidence="1" type="ORF">AN396_04190</name>
</gene>
<accession>A0ACC8XDM7</accession>
<evidence type="ECO:0000313" key="2">
    <source>
        <dbReference type="Proteomes" id="UP000188605"/>
    </source>
</evidence>
<proteinExistence type="predicted"/>
<evidence type="ECO:0000313" key="1">
    <source>
        <dbReference type="EMBL" id="ONI40965.1"/>
    </source>
</evidence>
<organism evidence="1 2">
    <name type="scientific">Candidatus Epulonipiscium fishelsonii</name>
    <dbReference type="NCBI Taxonomy" id="77094"/>
    <lineage>
        <taxon>Bacteria</taxon>
        <taxon>Bacillati</taxon>
        <taxon>Bacillota</taxon>
        <taxon>Clostridia</taxon>
        <taxon>Lachnospirales</taxon>
        <taxon>Lachnospiraceae</taxon>
        <taxon>Candidatus Epulonipiscium</taxon>
    </lineage>
</organism>
<reference evidence="1" key="1">
    <citation type="submission" date="2016-08" db="EMBL/GenBank/DDBJ databases">
        <authorList>
            <person name="Ngugi D.K."/>
            <person name="Miyake S."/>
            <person name="Stingl U."/>
        </authorList>
    </citation>
    <scope>NUCLEOTIDE SEQUENCE</scope>
    <source>
        <strain evidence="1">SCG-B11WGA-EpuloA1</strain>
    </source>
</reference>
<dbReference type="EMBL" id="LJDB01000043">
    <property type="protein sequence ID" value="ONI40965.1"/>
    <property type="molecule type" value="Genomic_DNA"/>
</dbReference>
<name>A0ACC8XDM7_9FIRM</name>
<dbReference type="Proteomes" id="UP000188605">
    <property type="component" value="Unassembled WGS sequence"/>
</dbReference>
<keyword evidence="2" id="KW-1185">Reference proteome</keyword>
<sequence length="304" mass="34790">MSRLLNIQILEKYSGRIDKVLSEIYPEFTRSFIQKQIEDNNLKVNGKIIPAKYKVKLNDMIEFSIPAPKQIETLAQNISIDIVYEDMDIVIVNKSQGMVVHPSAGHDDGTLVNALLHHCKGNLSGINGEIRPGIVHRIDKDTSGLLMVAKNDRAHLYLSNLLKEHNIVRKYHAIVYGVIKDDTGVIEKPIQRCQQDRKKMGISETGRFAKTEYKVLDRFRDTTYVELTLFTGRTHQIRVHMTSIGHPLVGDPVYGRKKHLFGLDKQTLHAKVLGFTHPSTLEDMYFENELPVYFKNIIDKLKNM</sequence>
<protein>
    <submittedName>
        <fullName evidence="1">RNA pseudouridine synthase</fullName>
    </submittedName>
</protein>